<organism evidence="1 2">
    <name type="scientific">Araneus ventricosus</name>
    <name type="common">Orbweaver spider</name>
    <name type="synonym">Epeira ventricosa</name>
    <dbReference type="NCBI Taxonomy" id="182803"/>
    <lineage>
        <taxon>Eukaryota</taxon>
        <taxon>Metazoa</taxon>
        <taxon>Ecdysozoa</taxon>
        <taxon>Arthropoda</taxon>
        <taxon>Chelicerata</taxon>
        <taxon>Arachnida</taxon>
        <taxon>Araneae</taxon>
        <taxon>Araneomorphae</taxon>
        <taxon>Entelegynae</taxon>
        <taxon>Araneoidea</taxon>
        <taxon>Araneidae</taxon>
        <taxon>Araneus</taxon>
    </lineage>
</organism>
<evidence type="ECO:0000313" key="2">
    <source>
        <dbReference type="Proteomes" id="UP000499080"/>
    </source>
</evidence>
<protein>
    <submittedName>
        <fullName evidence="1">Uncharacterized protein</fullName>
    </submittedName>
</protein>
<sequence length="91" mass="10348">MHGSSAQITKQSATGHSDPLRIYFPRLPSSNSHLFRFPLERESLSPSSMYLHRFAFQHLWLGSPNDVLGFQKRLKIHTFGNRTPIVIGVSN</sequence>
<proteinExistence type="predicted"/>
<gene>
    <name evidence="1" type="ORF">AVEN_220326_1</name>
</gene>
<reference evidence="1 2" key="1">
    <citation type="journal article" date="2019" name="Sci. Rep.">
        <title>Orb-weaving spider Araneus ventricosus genome elucidates the spidroin gene catalogue.</title>
        <authorList>
            <person name="Kono N."/>
            <person name="Nakamura H."/>
            <person name="Ohtoshi R."/>
            <person name="Moran D.A.P."/>
            <person name="Shinohara A."/>
            <person name="Yoshida Y."/>
            <person name="Fujiwara M."/>
            <person name="Mori M."/>
            <person name="Tomita M."/>
            <person name="Arakawa K."/>
        </authorList>
    </citation>
    <scope>NUCLEOTIDE SEQUENCE [LARGE SCALE GENOMIC DNA]</scope>
</reference>
<dbReference type="AlphaFoldDB" id="A0A4Y1ZN47"/>
<name>A0A4Y1ZN47_ARAVE</name>
<dbReference type="EMBL" id="BGPR01076184">
    <property type="protein sequence ID" value="GBL59813.1"/>
    <property type="molecule type" value="Genomic_DNA"/>
</dbReference>
<evidence type="ECO:0000313" key="1">
    <source>
        <dbReference type="EMBL" id="GBL59813.1"/>
    </source>
</evidence>
<accession>A0A4Y1ZN47</accession>
<dbReference type="Proteomes" id="UP000499080">
    <property type="component" value="Unassembled WGS sequence"/>
</dbReference>
<keyword evidence="2" id="KW-1185">Reference proteome</keyword>
<comment type="caution">
    <text evidence="1">The sequence shown here is derived from an EMBL/GenBank/DDBJ whole genome shotgun (WGS) entry which is preliminary data.</text>
</comment>